<feature type="transmembrane region" description="Helical" evidence="6">
    <location>
        <begin position="277"/>
        <end position="294"/>
    </location>
</feature>
<evidence type="ECO:0000313" key="9">
    <source>
        <dbReference type="Proteomes" id="UP001208017"/>
    </source>
</evidence>
<feature type="transmembrane region" description="Helical" evidence="6">
    <location>
        <begin position="220"/>
        <end position="241"/>
    </location>
</feature>
<feature type="transmembrane region" description="Helical" evidence="6">
    <location>
        <begin position="187"/>
        <end position="208"/>
    </location>
</feature>
<comment type="caution">
    <text evidence="8">The sequence shown here is derived from an EMBL/GenBank/DDBJ whole genome shotgun (WGS) entry which is preliminary data.</text>
</comment>
<keyword evidence="9" id="KW-1185">Reference proteome</keyword>
<feature type="transmembrane region" description="Helical" evidence="6">
    <location>
        <begin position="156"/>
        <end position="175"/>
    </location>
</feature>
<dbReference type="InterPro" id="IPR050638">
    <property type="entry name" value="AA-Vitamin_Transporters"/>
</dbReference>
<feature type="transmembrane region" description="Helical" evidence="6">
    <location>
        <begin position="35"/>
        <end position="58"/>
    </location>
</feature>
<reference evidence="8 9" key="1">
    <citation type="submission" date="2022-11" db="EMBL/GenBank/DDBJ databases">
        <title>Study of microbial diversity in lake waters.</title>
        <authorList>
            <person name="Zhang J."/>
        </authorList>
    </citation>
    <scope>NUCLEOTIDE SEQUENCE [LARGE SCALE GENOMIC DNA]</scope>
    <source>
        <strain evidence="8 9">DT12</strain>
    </source>
</reference>
<feature type="transmembrane region" description="Helical" evidence="6">
    <location>
        <begin position="70"/>
        <end position="91"/>
    </location>
</feature>
<evidence type="ECO:0000256" key="1">
    <source>
        <dbReference type="ARBA" id="ARBA00004127"/>
    </source>
</evidence>
<feature type="transmembrane region" description="Helical" evidence="6">
    <location>
        <begin position="253"/>
        <end position="271"/>
    </location>
</feature>
<evidence type="ECO:0000256" key="2">
    <source>
        <dbReference type="ARBA" id="ARBA00007362"/>
    </source>
</evidence>
<proteinExistence type="inferred from homology"/>
<feature type="domain" description="EamA" evidence="7">
    <location>
        <begin position="156"/>
        <end position="293"/>
    </location>
</feature>
<evidence type="ECO:0000256" key="3">
    <source>
        <dbReference type="ARBA" id="ARBA00022692"/>
    </source>
</evidence>
<feature type="transmembrane region" description="Helical" evidence="6">
    <location>
        <begin position="128"/>
        <end position="144"/>
    </location>
</feature>
<dbReference type="PANTHER" id="PTHR32322:SF2">
    <property type="entry name" value="EAMA DOMAIN-CONTAINING PROTEIN"/>
    <property type="match status" value="1"/>
</dbReference>
<dbReference type="InterPro" id="IPR000620">
    <property type="entry name" value="EamA_dom"/>
</dbReference>
<keyword evidence="3 6" id="KW-0812">Transmembrane</keyword>
<dbReference type="Proteomes" id="UP001208017">
    <property type="component" value="Unassembled WGS sequence"/>
</dbReference>
<feature type="domain" description="EamA" evidence="7">
    <location>
        <begin position="11"/>
        <end position="142"/>
    </location>
</feature>
<evidence type="ECO:0000313" key="8">
    <source>
        <dbReference type="EMBL" id="MCX7569142.1"/>
    </source>
</evidence>
<comment type="similarity">
    <text evidence="2">Belongs to the EamA transporter family.</text>
</comment>
<evidence type="ECO:0000256" key="5">
    <source>
        <dbReference type="ARBA" id="ARBA00023136"/>
    </source>
</evidence>
<feature type="transmembrane region" description="Helical" evidence="6">
    <location>
        <begin position="97"/>
        <end position="119"/>
    </location>
</feature>
<dbReference type="InterPro" id="IPR037185">
    <property type="entry name" value="EmrE-like"/>
</dbReference>
<protein>
    <submittedName>
        <fullName evidence="8">EamA family transporter</fullName>
    </submittedName>
</protein>
<dbReference type="SUPFAM" id="SSF103481">
    <property type="entry name" value="Multidrug resistance efflux transporter EmrE"/>
    <property type="match status" value="2"/>
</dbReference>
<gene>
    <name evidence="8" type="ORF">OS242_04105</name>
</gene>
<keyword evidence="5 6" id="KW-0472">Membrane</keyword>
<sequence length="300" mass="31732">MNPAAKNRLIGGLCLGGAAAIWGGMYVVSKYVLDYIPPLTLVVLRFAVAALVLGLVVWVKGGWRVERSDWGALARYALVGYTISISAQFIGTKLSSAHMGAVLTSASPAFIALFAWLLLRERLTLRKLLSLAVATVGVLIVVGTDQGDPSGGGSVLWGNLALVIAAVTWALYSVLGKSLSDKYPALTVTFWAAVAGAVFTLPVAGWEMTTEEIIWTADPLVWGGVLFLGIVSTALAFFLWLKGFELMDAGTAGLFFFVQPIVGTLLGWLLLGEHLTLAFLLGSALIIGSVAVSMKQAQET</sequence>
<accession>A0ABT3WZF5</accession>
<feature type="transmembrane region" description="Helical" evidence="6">
    <location>
        <begin position="9"/>
        <end position="29"/>
    </location>
</feature>
<keyword evidence="4 6" id="KW-1133">Transmembrane helix</keyword>
<evidence type="ECO:0000256" key="4">
    <source>
        <dbReference type="ARBA" id="ARBA00022989"/>
    </source>
</evidence>
<dbReference type="Pfam" id="PF00892">
    <property type="entry name" value="EamA"/>
    <property type="match status" value="2"/>
</dbReference>
<organism evidence="8 9">
    <name type="scientific">Tumebacillus lacus</name>
    <dbReference type="NCBI Taxonomy" id="2995335"/>
    <lineage>
        <taxon>Bacteria</taxon>
        <taxon>Bacillati</taxon>
        <taxon>Bacillota</taxon>
        <taxon>Bacilli</taxon>
        <taxon>Bacillales</taxon>
        <taxon>Alicyclobacillaceae</taxon>
        <taxon>Tumebacillus</taxon>
    </lineage>
</organism>
<dbReference type="EMBL" id="JAPMLT010000001">
    <property type="protein sequence ID" value="MCX7569142.1"/>
    <property type="molecule type" value="Genomic_DNA"/>
</dbReference>
<evidence type="ECO:0000259" key="7">
    <source>
        <dbReference type="Pfam" id="PF00892"/>
    </source>
</evidence>
<comment type="subcellular location">
    <subcellularLocation>
        <location evidence="1">Endomembrane system</location>
        <topology evidence="1">Multi-pass membrane protein</topology>
    </subcellularLocation>
</comment>
<evidence type="ECO:0000256" key="6">
    <source>
        <dbReference type="SAM" id="Phobius"/>
    </source>
</evidence>
<name>A0ABT3WZF5_9BACL</name>
<dbReference type="PANTHER" id="PTHR32322">
    <property type="entry name" value="INNER MEMBRANE TRANSPORTER"/>
    <property type="match status" value="1"/>
</dbReference>